<dbReference type="EMBL" id="ABLK01000268">
    <property type="protein sequence ID" value="EDT38585.1"/>
    <property type="molecule type" value="Genomic_DNA"/>
</dbReference>
<protein>
    <submittedName>
        <fullName evidence="1">Uncharacterized protein</fullName>
    </submittedName>
</protein>
<proteinExistence type="predicted"/>
<reference evidence="1 2" key="1">
    <citation type="submission" date="2008-03" db="EMBL/GenBank/DDBJ databases">
        <title>Sequencing of the draft genome and assembly of Burkholderia ambifaria MEX-5.</title>
        <authorList>
            <consortium name="US DOE Joint Genome Institute (JGI-PGF)"/>
            <person name="Copeland A."/>
            <person name="Lucas S."/>
            <person name="Lapidus A."/>
            <person name="Glavina del Rio T."/>
            <person name="Dalin E."/>
            <person name="Tice H."/>
            <person name="Bruce D."/>
            <person name="Goodwin L."/>
            <person name="Pitluck S."/>
            <person name="Larimer F."/>
            <person name="Land M.L."/>
            <person name="Hauser L."/>
            <person name="Tiedje J."/>
            <person name="Richardson P."/>
        </authorList>
    </citation>
    <scope>NUCLEOTIDE SEQUENCE [LARGE SCALE GENOMIC DNA]</scope>
    <source>
        <strain evidence="1 2">MEX-5</strain>
    </source>
</reference>
<gene>
    <name evidence="1" type="ORF">BamMEX5DRAFT_5631</name>
</gene>
<evidence type="ECO:0000313" key="2">
    <source>
        <dbReference type="Proteomes" id="UP000004814"/>
    </source>
</evidence>
<dbReference type="AlphaFoldDB" id="B1TCW5"/>
<comment type="caution">
    <text evidence="1">The sequence shown here is derived from an EMBL/GenBank/DDBJ whole genome shotgun (WGS) entry which is preliminary data.</text>
</comment>
<organism evidence="1 2">
    <name type="scientific">Burkholderia ambifaria MEX-5</name>
    <dbReference type="NCBI Taxonomy" id="396597"/>
    <lineage>
        <taxon>Bacteria</taxon>
        <taxon>Pseudomonadati</taxon>
        <taxon>Pseudomonadota</taxon>
        <taxon>Betaproteobacteria</taxon>
        <taxon>Burkholderiales</taxon>
        <taxon>Burkholderiaceae</taxon>
        <taxon>Burkholderia</taxon>
        <taxon>Burkholderia cepacia complex</taxon>
    </lineage>
</organism>
<name>B1TCW5_9BURK</name>
<evidence type="ECO:0000313" key="1">
    <source>
        <dbReference type="EMBL" id="EDT38585.1"/>
    </source>
</evidence>
<dbReference type="Proteomes" id="UP000004814">
    <property type="component" value="Unassembled WGS sequence"/>
</dbReference>
<sequence>MQDLAEIRSIYESEALHGDEEDKIDADAIEEARNDLQKRTQVLSSVMDQL</sequence>
<dbReference type="PATRIC" id="fig|396597.7.peg.1949"/>
<accession>B1TCW5</accession>